<name>A0A6C0L5Z2_9ZZZZ</name>
<dbReference type="AlphaFoldDB" id="A0A6C0L5Z2"/>
<evidence type="ECO:0000256" key="1">
    <source>
        <dbReference type="SAM" id="MobiDB-lite"/>
    </source>
</evidence>
<evidence type="ECO:0008006" key="3">
    <source>
        <dbReference type="Google" id="ProtNLM"/>
    </source>
</evidence>
<sequence>MTCSVCKKDGHNKSSCGKDPKPKPKAKEAPVPAPEEEKEPDTEDVAMIRALATEVLNDLGAGHTESVYHNAMKVGLHDLNLKFETERDILIKFRDRYVGTVRADLIIEQRLVVELKSSSGTDSAVSDAMEQCKIYMRETEVPAGVVVVFPKRVGGKLVVATA</sequence>
<feature type="compositionally biased region" description="Acidic residues" evidence="1">
    <location>
        <begin position="34"/>
        <end position="43"/>
    </location>
</feature>
<feature type="compositionally biased region" description="Basic and acidic residues" evidence="1">
    <location>
        <begin position="1"/>
        <end position="28"/>
    </location>
</feature>
<reference evidence="2" key="1">
    <citation type="journal article" date="2020" name="Nature">
        <title>Giant virus diversity and host interactions through global metagenomics.</title>
        <authorList>
            <person name="Schulz F."/>
            <person name="Roux S."/>
            <person name="Paez-Espino D."/>
            <person name="Jungbluth S."/>
            <person name="Walsh D.A."/>
            <person name="Denef V.J."/>
            <person name="McMahon K.D."/>
            <person name="Konstantinidis K.T."/>
            <person name="Eloe-Fadrosh E.A."/>
            <person name="Kyrpides N.C."/>
            <person name="Woyke T."/>
        </authorList>
    </citation>
    <scope>NUCLEOTIDE SEQUENCE</scope>
    <source>
        <strain evidence="2">GVMAG-M-3300027759-16</strain>
    </source>
</reference>
<accession>A0A6C0L5Z2</accession>
<evidence type="ECO:0000313" key="2">
    <source>
        <dbReference type="EMBL" id="QHU26366.1"/>
    </source>
</evidence>
<organism evidence="2">
    <name type="scientific">viral metagenome</name>
    <dbReference type="NCBI Taxonomy" id="1070528"/>
    <lineage>
        <taxon>unclassified sequences</taxon>
        <taxon>metagenomes</taxon>
        <taxon>organismal metagenomes</taxon>
    </lineage>
</organism>
<protein>
    <recommendedName>
        <fullName evidence="3">GxxExxY protein</fullName>
    </recommendedName>
</protein>
<dbReference type="Pfam" id="PF13366">
    <property type="entry name" value="PDDEXK_3"/>
    <property type="match status" value="1"/>
</dbReference>
<proteinExistence type="predicted"/>
<dbReference type="InterPro" id="IPR026350">
    <property type="entry name" value="GxxExxY"/>
</dbReference>
<dbReference type="EMBL" id="MN740439">
    <property type="protein sequence ID" value="QHU26366.1"/>
    <property type="molecule type" value="Genomic_DNA"/>
</dbReference>
<feature type="region of interest" description="Disordered" evidence="1">
    <location>
        <begin position="1"/>
        <end position="43"/>
    </location>
</feature>
<dbReference type="NCBIfam" id="TIGR04256">
    <property type="entry name" value="GxxExxY"/>
    <property type="match status" value="1"/>
</dbReference>